<dbReference type="AlphaFoldDB" id="S8FV05"/>
<evidence type="ECO:0000313" key="1">
    <source>
        <dbReference type="EMBL" id="EPT04981.1"/>
    </source>
</evidence>
<keyword evidence="2" id="KW-1185">Reference proteome</keyword>
<sequence>MEGFQATNPDSKLFTLTSGQIVHQFIMITVHLRGHLHGQWQWTYLKIDFSDQPFPEGSQLVTLADDHEGLRYNDQSRGLGRVAGKDQPVENGPSLEDIASLLEAVHTRTLGGYNCFGRNCLWLTESLLLATARRHSNHWLSGYCHPESLRRYLGGECDAITCISGPMTYGNPVAQAVVNVGIRAWRNAAILVTHSGPKQIETHEEDVRLILKELG</sequence>
<name>S8FV05_FOMSC</name>
<dbReference type="HOGENOM" id="CLU_1071795_0_0_1"/>
<organism evidence="1 2">
    <name type="scientific">Fomitopsis schrenkii</name>
    <name type="common">Brown rot fungus</name>
    <dbReference type="NCBI Taxonomy" id="2126942"/>
    <lineage>
        <taxon>Eukaryota</taxon>
        <taxon>Fungi</taxon>
        <taxon>Dikarya</taxon>
        <taxon>Basidiomycota</taxon>
        <taxon>Agaricomycotina</taxon>
        <taxon>Agaricomycetes</taxon>
        <taxon>Polyporales</taxon>
        <taxon>Fomitopsis</taxon>
    </lineage>
</organism>
<evidence type="ECO:0000313" key="2">
    <source>
        <dbReference type="Proteomes" id="UP000015241"/>
    </source>
</evidence>
<dbReference type="InParanoid" id="S8FV05"/>
<dbReference type="Proteomes" id="UP000015241">
    <property type="component" value="Unassembled WGS sequence"/>
</dbReference>
<dbReference type="EMBL" id="KE504125">
    <property type="protein sequence ID" value="EPT04981.1"/>
    <property type="molecule type" value="Genomic_DNA"/>
</dbReference>
<dbReference type="OrthoDB" id="2756360at2759"/>
<protein>
    <submittedName>
        <fullName evidence="1">Uncharacterized protein</fullName>
    </submittedName>
</protein>
<gene>
    <name evidence="1" type="ORF">FOMPIDRAFT_112377</name>
</gene>
<proteinExistence type="predicted"/>
<reference evidence="1 2" key="1">
    <citation type="journal article" date="2012" name="Science">
        <title>The Paleozoic origin of enzymatic lignin decomposition reconstructed from 31 fungal genomes.</title>
        <authorList>
            <person name="Floudas D."/>
            <person name="Binder M."/>
            <person name="Riley R."/>
            <person name="Barry K."/>
            <person name="Blanchette R.A."/>
            <person name="Henrissat B."/>
            <person name="Martinez A.T."/>
            <person name="Otillar R."/>
            <person name="Spatafora J.W."/>
            <person name="Yadav J.S."/>
            <person name="Aerts A."/>
            <person name="Benoit I."/>
            <person name="Boyd A."/>
            <person name="Carlson A."/>
            <person name="Copeland A."/>
            <person name="Coutinho P.M."/>
            <person name="de Vries R.P."/>
            <person name="Ferreira P."/>
            <person name="Findley K."/>
            <person name="Foster B."/>
            <person name="Gaskell J."/>
            <person name="Glotzer D."/>
            <person name="Gorecki P."/>
            <person name="Heitman J."/>
            <person name="Hesse C."/>
            <person name="Hori C."/>
            <person name="Igarashi K."/>
            <person name="Jurgens J.A."/>
            <person name="Kallen N."/>
            <person name="Kersten P."/>
            <person name="Kohler A."/>
            <person name="Kuees U."/>
            <person name="Kumar T.K.A."/>
            <person name="Kuo A."/>
            <person name="LaButti K."/>
            <person name="Larrondo L.F."/>
            <person name="Lindquist E."/>
            <person name="Ling A."/>
            <person name="Lombard V."/>
            <person name="Lucas S."/>
            <person name="Lundell T."/>
            <person name="Martin R."/>
            <person name="McLaughlin D.J."/>
            <person name="Morgenstern I."/>
            <person name="Morin E."/>
            <person name="Murat C."/>
            <person name="Nagy L.G."/>
            <person name="Nolan M."/>
            <person name="Ohm R.A."/>
            <person name="Patyshakuliyeva A."/>
            <person name="Rokas A."/>
            <person name="Ruiz-Duenas F.J."/>
            <person name="Sabat G."/>
            <person name="Salamov A."/>
            <person name="Samejima M."/>
            <person name="Schmutz J."/>
            <person name="Slot J.C."/>
            <person name="St John F."/>
            <person name="Stenlid J."/>
            <person name="Sun H."/>
            <person name="Sun S."/>
            <person name="Syed K."/>
            <person name="Tsang A."/>
            <person name="Wiebenga A."/>
            <person name="Young D."/>
            <person name="Pisabarro A."/>
            <person name="Eastwood D.C."/>
            <person name="Martin F."/>
            <person name="Cullen D."/>
            <person name="Grigoriev I.V."/>
            <person name="Hibbett D.S."/>
        </authorList>
    </citation>
    <scope>NUCLEOTIDE SEQUENCE</scope>
    <source>
        <strain evidence="2">FP-58527</strain>
    </source>
</reference>
<feature type="non-terminal residue" evidence="1">
    <location>
        <position position="215"/>
    </location>
</feature>
<accession>S8FV05</accession>